<feature type="region of interest" description="Disordered" evidence="1">
    <location>
        <begin position="34"/>
        <end position="56"/>
    </location>
</feature>
<feature type="compositionally biased region" description="Basic and acidic residues" evidence="1">
    <location>
        <begin position="36"/>
        <end position="45"/>
    </location>
</feature>
<organism evidence="2 3">
    <name type="scientific">Gossypium arboreum</name>
    <name type="common">Tree cotton</name>
    <name type="synonym">Gossypium nanking</name>
    <dbReference type="NCBI Taxonomy" id="29729"/>
    <lineage>
        <taxon>Eukaryota</taxon>
        <taxon>Viridiplantae</taxon>
        <taxon>Streptophyta</taxon>
        <taxon>Embryophyta</taxon>
        <taxon>Tracheophyta</taxon>
        <taxon>Spermatophyta</taxon>
        <taxon>Magnoliopsida</taxon>
        <taxon>eudicotyledons</taxon>
        <taxon>Gunneridae</taxon>
        <taxon>Pentapetalae</taxon>
        <taxon>rosids</taxon>
        <taxon>malvids</taxon>
        <taxon>Malvales</taxon>
        <taxon>Malvaceae</taxon>
        <taxon>Malvoideae</taxon>
        <taxon>Gossypium</taxon>
    </lineage>
</organism>
<dbReference type="PANTHER" id="PTHR36897">
    <property type="entry name" value="OS10G0351100-LIKE PROTEIN"/>
    <property type="match status" value="1"/>
</dbReference>
<dbReference type="InterPro" id="IPR016181">
    <property type="entry name" value="Acyl_CoA_acyltransferase"/>
</dbReference>
<proteinExistence type="predicted"/>
<evidence type="ECO:0000313" key="2">
    <source>
        <dbReference type="EMBL" id="KAK5774482.1"/>
    </source>
</evidence>
<accession>A0ABR0MMI2</accession>
<dbReference type="SUPFAM" id="SSF55729">
    <property type="entry name" value="Acyl-CoA N-acyltransferases (Nat)"/>
    <property type="match status" value="1"/>
</dbReference>
<comment type="caution">
    <text evidence="2">The sequence shown here is derived from an EMBL/GenBank/DDBJ whole genome shotgun (WGS) entry which is preliminary data.</text>
</comment>
<sequence length="388" mass="43948">MLPQQVGRCSSHHPWCWLRPRTYWSNQMPQVSGSRAVRESRERMKQTKKNQMSTEGNNQRQWQYYHTIYTNVKTEKLDSLLLNSEVLDANLGLLSADLLNSICSAMLVSRIMIIISWLPDTGENNYILLKSLLIVLYHEAAAHMELTHMVAVSRFCYQNPRIWSRTQALSSSQHSVSPLPLSSNRIAPKTHLNTLQEAAKPYVRTTSNGIKEATVNMPSMSDILASSRAQNLDVQLRTLGPLFRITAKSLETNRELGRAEGLVRVWFGGKILHLDSIRLNRETLGMERSIFGIGLFIGAVAIRYGYDCGCKTAELLAINDSDLYHSKLVRFYKRIGFKVVHEVTGSTIGDMPHMLMWGGVGTRMDASIAELLVKWCSRFKSQDSLCRN</sequence>
<name>A0ABR0MMI2_GOSAR</name>
<evidence type="ECO:0000313" key="3">
    <source>
        <dbReference type="Proteomes" id="UP001358586"/>
    </source>
</evidence>
<gene>
    <name evidence="2" type="ORF">PVK06_042337</name>
</gene>
<keyword evidence="3" id="KW-1185">Reference proteome</keyword>
<evidence type="ECO:0000256" key="1">
    <source>
        <dbReference type="SAM" id="MobiDB-lite"/>
    </source>
</evidence>
<dbReference type="PANTHER" id="PTHR36897:SF2">
    <property type="entry name" value="OS10G0350800 PROTEIN"/>
    <property type="match status" value="1"/>
</dbReference>
<protein>
    <recommendedName>
        <fullName evidence="4">N-acetyltransferase domain-containing protein</fullName>
    </recommendedName>
</protein>
<dbReference type="EMBL" id="JARKNE010000012">
    <property type="protein sequence ID" value="KAK5774482.1"/>
    <property type="molecule type" value="Genomic_DNA"/>
</dbReference>
<evidence type="ECO:0008006" key="4">
    <source>
        <dbReference type="Google" id="ProtNLM"/>
    </source>
</evidence>
<dbReference type="Proteomes" id="UP001358586">
    <property type="component" value="Chromosome 12"/>
</dbReference>
<reference evidence="2 3" key="1">
    <citation type="submission" date="2023-03" db="EMBL/GenBank/DDBJ databases">
        <title>WGS of Gossypium arboreum.</title>
        <authorList>
            <person name="Yu D."/>
        </authorList>
    </citation>
    <scope>NUCLEOTIDE SEQUENCE [LARGE SCALE GENOMIC DNA]</scope>
    <source>
        <tissue evidence="2">Leaf</tissue>
    </source>
</reference>